<organism evidence="3 4">
    <name type="scientific">Nocardiopsis alborubida</name>
    <dbReference type="NCBI Taxonomy" id="146802"/>
    <lineage>
        <taxon>Bacteria</taxon>
        <taxon>Bacillati</taxon>
        <taxon>Actinomycetota</taxon>
        <taxon>Actinomycetes</taxon>
        <taxon>Streptosporangiales</taxon>
        <taxon>Nocardiopsidaceae</taxon>
        <taxon>Nocardiopsis</taxon>
    </lineage>
</organism>
<dbReference type="Gene3D" id="1.10.10.10">
    <property type="entry name" value="Winged helix-like DNA-binding domain superfamily/Winged helix DNA-binding domain"/>
    <property type="match status" value="1"/>
</dbReference>
<dbReference type="GO" id="GO:0032259">
    <property type="term" value="P:methylation"/>
    <property type="evidence" value="ECO:0007669"/>
    <property type="project" value="UniProtKB-KW"/>
</dbReference>
<dbReference type="InterPro" id="IPR029063">
    <property type="entry name" value="SAM-dependent_MTases_sf"/>
</dbReference>
<feature type="compositionally biased region" description="Basic and acidic residues" evidence="1">
    <location>
        <begin position="561"/>
        <end position="570"/>
    </location>
</feature>
<evidence type="ECO:0000313" key="3">
    <source>
        <dbReference type="EMBL" id="NKY99991.1"/>
    </source>
</evidence>
<dbReference type="CDD" id="cd02440">
    <property type="entry name" value="AdoMet_MTases"/>
    <property type="match status" value="1"/>
</dbReference>
<keyword evidence="3" id="KW-0808">Transferase</keyword>
<dbReference type="PANTHER" id="PTHR42998">
    <property type="entry name" value="TYPE I RESTRICTION ENZYME HINDVIIP M PROTEIN-RELATED"/>
    <property type="match status" value="1"/>
</dbReference>
<gene>
    <name evidence="3" type="ORF">HGB44_20300</name>
</gene>
<dbReference type="GO" id="GO:0008170">
    <property type="term" value="F:N-methyltransferase activity"/>
    <property type="evidence" value="ECO:0007669"/>
    <property type="project" value="InterPro"/>
</dbReference>
<evidence type="ECO:0000256" key="1">
    <source>
        <dbReference type="SAM" id="MobiDB-lite"/>
    </source>
</evidence>
<keyword evidence="3" id="KW-0489">Methyltransferase</keyword>
<dbReference type="RefSeq" id="WP_082768312.1">
    <property type="nucleotide sequence ID" value="NZ_JAAXPG010000020.1"/>
</dbReference>
<evidence type="ECO:0000313" key="4">
    <source>
        <dbReference type="Proteomes" id="UP000553209"/>
    </source>
</evidence>
<comment type="caution">
    <text evidence="3">The sequence shown here is derived from an EMBL/GenBank/DDBJ whole genome shotgun (WGS) entry which is preliminary data.</text>
</comment>
<feature type="region of interest" description="Disordered" evidence="1">
    <location>
        <begin position="536"/>
        <end position="570"/>
    </location>
</feature>
<protein>
    <submittedName>
        <fullName evidence="3">N-6 DNA methylase</fullName>
    </submittedName>
</protein>
<proteinExistence type="predicted"/>
<dbReference type="Proteomes" id="UP000553209">
    <property type="component" value="Unassembled WGS sequence"/>
</dbReference>
<dbReference type="GO" id="GO:0003677">
    <property type="term" value="F:DNA binding"/>
    <property type="evidence" value="ECO:0007669"/>
    <property type="project" value="InterPro"/>
</dbReference>
<dbReference type="InterPro" id="IPR036388">
    <property type="entry name" value="WH-like_DNA-bd_sf"/>
</dbReference>
<dbReference type="Gene3D" id="3.40.50.150">
    <property type="entry name" value="Vaccinia Virus protein VP39"/>
    <property type="match status" value="1"/>
</dbReference>
<dbReference type="SUPFAM" id="SSF53335">
    <property type="entry name" value="S-adenosyl-L-methionine-dependent methyltransferases"/>
    <property type="match status" value="1"/>
</dbReference>
<feature type="compositionally biased region" description="Polar residues" evidence="1">
    <location>
        <begin position="471"/>
        <end position="484"/>
    </location>
</feature>
<reference evidence="3 4" key="1">
    <citation type="submission" date="2020-04" db="EMBL/GenBank/DDBJ databases">
        <title>MicrobeNet Type strains.</title>
        <authorList>
            <person name="Nicholson A.C."/>
        </authorList>
    </citation>
    <scope>NUCLEOTIDE SEQUENCE [LARGE SCALE GENOMIC DNA]</scope>
    <source>
        <strain evidence="3 4">ATCC 23612</strain>
    </source>
</reference>
<keyword evidence="4" id="KW-1185">Reference proteome</keyword>
<dbReference type="InterPro" id="IPR052916">
    <property type="entry name" value="Type-I_RE_MTase_Subunit"/>
</dbReference>
<dbReference type="InterPro" id="IPR003356">
    <property type="entry name" value="DNA_methylase_A-5"/>
</dbReference>
<accession>A0A7X6MEE3</accession>
<dbReference type="PRINTS" id="PR00507">
    <property type="entry name" value="N12N6MTFRASE"/>
</dbReference>
<dbReference type="Pfam" id="PF02384">
    <property type="entry name" value="N6_Mtase"/>
    <property type="match status" value="1"/>
</dbReference>
<evidence type="ECO:0000259" key="2">
    <source>
        <dbReference type="Pfam" id="PF02384"/>
    </source>
</evidence>
<dbReference type="PANTHER" id="PTHR42998:SF1">
    <property type="entry name" value="TYPE I RESTRICTION ENZYME HINDI METHYLASE SUBUNIT"/>
    <property type="match status" value="1"/>
</dbReference>
<name>A0A7X6MEE3_9ACTN</name>
<feature type="region of interest" description="Disordered" evidence="1">
    <location>
        <begin position="468"/>
        <end position="488"/>
    </location>
</feature>
<feature type="domain" description="DNA methylase adenine-specific" evidence="2">
    <location>
        <begin position="150"/>
        <end position="352"/>
    </location>
</feature>
<dbReference type="AlphaFoldDB" id="A0A7X6MEE3"/>
<dbReference type="EMBL" id="JAAXPG010000020">
    <property type="protein sequence ID" value="NKY99991.1"/>
    <property type="molecule type" value="Genomic_DNA"/>
</dbReference>
<sequence length="570" mass="61307">MDAREQNAAEGQQVTAADIARLAGVTRAAVSNWRRRHDDFPAPSGGTSSSPLFELARVRNWLKSQNKVAEESREVRLWRTLRGDYPGHILKGLADVVEYLGGRSPEALSGEAAELSRVLAEETSPGQVSAALAARFLDSGARSGTPFGSTPRLVHAVAALTDPEAHSVFDPACGIGSLLLAAGGPDAQRTGQELDEDAARLARVRANLERGAEADVRVGDSLRSDQWSGHQADLVVCDPPPPSTDWGREELLMDPRWELALPPRAEAELAWLQHAYAHTAPGGQAAVVLSTSCAYRRTGRRIRADLVRRGLLTDVFALPAGLAAAHSQPVHLWLLRRPLSDSDTASTVRMWDLTSLGPDGPWRLPDELRAEVALIDLLDEEVDLNPVRHVGPDLSQLPSAFAAARAELDRLTEELRTTLPELTAGVAEPFDAQVRVADLVDAGMAEVNGEALRSVSDQVDTDFLQGFLHSPANNRRSTSASGTFRTDARAARIPKMGVEGQRRYGEAFRAVAEFERRAREFSALAAKAAELAREGLTSGALAPGGPVPTGRSGLAPTDPPPDVHVRERED</sequence>